<keyword evidence="2" id="KW-1133">Transmembrane helix</keyword>
<feature type="compositionally biased region" description="Polar residues" evidence="1">
    <location>
        <begin position="283"/>
        <end position="295"/>
    </location>
</feature>
<dbReference type="Pfam" id="PF05552">
    <property type="entry name" value="MS_channel_1st_1"/>
    <property type="match status" value="2"/>
</dbReference>
<keyword evidence="4" id="KW-1185">Reference proteome</keyword>
<evidence type="ECO:0000313" key="3">
    <source>
        <dbReference type="EMBL" id="SNY60250.1"/>
    </source>
</evidence>
<proteinExistence type="predicted"/>
<feature type="transmembrane region" description="Helical" evidence="2">
    <location>
        <begin position="163"/>
        <end position="185"/>
    </location>
</feature>
<organism evidence="3 4">
    <name type="scientific">Paractinoplanes atraurantiacus</name>
    <dbReference type="NCBI Taxonomy" id="1036182"/>
    <lineage>
        <taxon>Bacteria</taxon>
        <taxon>Bacillati</taxon>
        <taxon>Actinomycetota</taxon>
        <taxon>Actinomycetes</taxon>
        <taxon>Micromonosporales</taxon>
        <taxon>Micromonosporaceae</taxon>
        <taxon>Paractinoplanes</taxon>
    </lineage>
</organism>
<keyword evidence="2" id="KW-0472">Membrane</keyword>
<evidence type="ECO:0000256" key="2">
    <source>
        <dbReference type="SAM" id="Phobius"/>
    </source>
</evidence>
<feature type="transmembrane region" description="Helical" evidence="2">
    <location>
        <begin position="133"/>
        <end position="151"/>
    </location>
</feature>
<dbReference type="Proteomes" id="UP000219612">
    <property type="component" value="Unassembled WGS sequence"/>
</dbReference>
<feature type="transmembrane region" description="Helical" evidence="2">
    <location>
        <begin position="93"/>
        <end position="113"/>
    </location>
</feature>
<feature type="compositionally biased region" description="Low complexity" evidence="1">
    <location>
        <begin position="261"/>
        <end position="276"/>
    </location>
</feature>
<dbReference type="RefSeq" id="WP_245923571.1">
    <property type="nucleotide sequence ID" value="NZ_OBDY01000021.1"/>
</dbReference>
<feature type="compositionally biased region" description="Low complexity" evidence="1">
    <location>
        <begin position="229"/>
        <end position="251"/>
    </location>
</feature>
<dbReference type="InterPro" id="IPR008910">
    <property type="entry name" value="MSC_TM_helix"/>
</dbReference>
<keyword evidence="2" id="KW-0812">Transmembrane</keyword>
<protein>
    <submittedName>
        <fullName evidence="3">Conserved TM helix</fullName>
    </submittedName>
</protein>
<dbReference type="AlphaFoldDB" id="A0A285JIT9"/>
<evidence type="ECO:0000313" key="4">
    <source>
        <dbReference type="Proteomes" id="UP000219612"/>
    </source>
</evidence>
<dbReference type="EMBL" id="OBDY01000021">
    <property type="protein sequence ID" value="SNY60250.1"/>
    <property type="molecule type" value="Genomic_DNA"/>
</dbReference>
<sequence length="331" mass="34066">MEDMWRSVLLFVPTALGFAAIVGIGWLVARLLRTAATKGLARAGLDRSPLSRVKITPSVLCGKIVFYAVLLFALQAAFGLWGPNPVSDLLATVIAWLPRAFVAIVIIVVAVAIGRAAADLIVSALGALPYARVLARAVSVVVITLGVIAALDQVGIATSVTQPVLTAVLATIAGVIIVGVGGGLIRPMQSRWEQWLTRAATESTTIRDQARAYAAQREQTPAPAPASAPDPTTVAVPPSTPGPTSAPASADETQVIPPPRSSTSAGSPADTPASPSSDDETITVITSGAGDTTIVNPGRDDTIVIGADETQVIPPDGATTTRPLPTDRDDR</sequence>
<evidence type="ECO:0000256" key="1">
    <source>
        <dbReference type="SAM" id="MobiDB-lite"/>
    </source>
</evidence>
<name>A0A285JIT9_9ACTN</name>
<gene>
    <name evidence="3" type="ORF">SAMN05421748_12181</name>
</gene>
<feature type="region of interest" description="Disordered" evidence="1">
    <location>
        <begin position="210"/>
        <end position="331"/>
    </location>
</feature>
<reference evidence="4" key="1">
    <citation type="submission" date="2017-09" db="EMBL/GenBank/DDBJ databases">
        <authorList>
            <person name="Varghese N."/>
            <person name="Submissions S."/>
        </authorList>
    </citation>
    <scope>NUCLEOTIDE SEQUENCE [LARGE SCALE GENOMIC DNA]</scope>
    <source>
        <strain evidence="4">CGMCC 4.6857</strain>
    </source>
</reference>
<feature type="transmembrane region" description="Helical" evidence="2">
    <location>
        <begin position="64"/>
        <end position="81"/>
    </location>
</feature>
<accession>A0A285JIT9</accession>
<feature type="transmembrane region" description="Helical" evidence="2">
    <location>
        <begin position="6"/>
        <end position="29"/>
    </location>
</feature>